<dbReference type="Proteomes" id="UP001359469">
    <property type="component" value="Unassembled WGS sequence"/>
</dbReference>
<evidence type="ECO:0000313" key="3">
    <source>
        <dbReference type="Proteomes" id="UP001359469"/>
    </source>
</evidence>
<accession>A0ABU8JHW4</accession>
<organism evidence="2 3">
    <name type="scientific">Dickeya chrysanthemi</name>
    <name type="common">Pectobacterium chrysanthemi</name>
    <name type="synonym">Erwinia chrysanthemi</name>
    <dbReference type="NCBI Taxonomy" id="556"/>
    <lineage>
        <taxon>Bacteria</taxon>
        <taxon>Pseudomonadati</taxon>
        <taxon>Pseudomonadota</taxon>
        <taxon>Gammaproteobacteria</taxon>
        <taxon>Enterobacterales</taxon>
        <taxon>Pectobacteriaceae</taxon>
        <taxon>Dickeya</taxon>
    </lineage>
</organism>
<feature type="coiled-coil region" evidence="1">
    <location>
        <begin position="287"/>
        <end position="314"/>
    </location>
</feature>
<evidence type="ECO:0000313" key="2">
    <source>
        <dbReference type="EMBL" id="MEI7063056.1"/>
    </source>
</evidence>
<evidence type="ECO:0000256" key="1">
    <source>
        <dbReference type="SAM" id="Coils"/>
    </source>
</evidence>
<dbReference type="EMBL" id="JBBBOO010000003">
    <property type="protein sequence ID" value="MEI7063056.1"/>
    <property type="molecule type" value="Genomic_DNA"/>
</dbReference>
<dbReference type="InterPro" id="IPR027417">
    <property type="entry name" value="P-loop_NTPase"/>
</dbReference>
<proteinExistence type="predicted"/>
<sequence length="684" mass="77397">MSQEDDEKYPASAISSWSGFVYQGKIALYHSLKIIHDGDLDFELQLDSSDDFAIYKNGKLHTAHQVKAKISKYRSGYTTALEQSTLDERKDKLGNLFNISDIEAEIESCNTIYSKLTRYINNPERTAKAVSLKEEIATLRDTFQVEAGIIEYKKLSTTDVQPGWDKEILFSTHSVVDHAAYQESVRKIIALLPLKGTIKTRIHNETIDADIDRNEEALRSLARFGKDLGKLDGLEAIKNGIDELERSANIIKRGATVIKVEEARSLPSWVDGRLEWFESQIESRNSLREKSSANANVVAELDRLKRQLLEEHKQSYPDEQLCPLCGADWEDHKSMVDAIEARTKHISESLGQDGKDLVNLIAAMDAELKLIDTSIQGSLKLLTPTFEPNLYAALTRIKLRLPAITQLLEKLQSENIQFTDSFTEIDDVVNERLDKLKEILRNKKQVEADALALPEDWRETINSAFKDLQDFYIVTAEDLKDKKQYISIKANEAQNSRLQTCITDLKLIEKETLAAQKAQGKIEKLRSTLKKTEQSYTDQTISAIELIFHIYSGRLIQNYQRGLGLFIESREGTQLRFLTAEKSEHDAVMSMSSGQVSALSLAFFLSLNKVYARVPLILIDDPSQSLDEVNVASLTDLLRCELKHCQLVVSSHEDDISAYMRYRFDRAGLTTSSLNMQLLAKEAS</sequence>
<dbReference type="Gene3D" id="3.40.50.300">
    <property type="entry name" value="P-loop containing nucleotide triphosphate hydrolases"/>
    <property type="match status" value="1"/>
</dbReference>
<gene>
    <name evidence="2" type="ORF">WCU84_05170</name>
</gene>
<reference evidence="2 3" key="1">
    <citation type="submission" date="2024-03" db="EMBL/GenBank/DDBJ databases">
        <title>Analysis of soft rot Pectobacteriaceae population diversity in US potato growing regions between 2016 and 2022.</title>
        <authorList>
            <person name="Ma X."/>
            <person name="Zhang X."/>
            <person name="Stodghill P."/>
            <person name="Rioux R."/>
            <person name="Babler B."/>
            <person name="Shrestha S."/>
            <person name="Babler B."/>
            <person name="Rivedal H."/>
            <person name="Frost K."/>
            <person name="Hao J."/>
            <person name="Secor G."/>
            <person name="Swingle B."/>
        </authorList>
    </citation>
    <scope>NUCLEOTIDE SEQUENCE [LARGE SCALE GENOMIC DNA]</scope>
    <source>
        <strain evidence="2 3">SR64</strain>
    </source>
</reference>
<feature type="coiled-coil region" evidence="1">
    <location>
        <begin position="508"/>
        <end position="535"/>
    </location>
</feature>
<dbReference type="SUPFAM" id="SSF52540">
    <property type="entry name" value="P-loop containing nucleoside triphosphate hydrolases"/>
    <property type="match status" value="1"/>
</dbReference>
<keyword evidence="3" id="KW-1185">Reference proteome</keyword>
<protein>
    <submittedName>
        <fullName evidence="2">Recombinase RecF</fullName>
    </submittedName>
</protein>
<name>A0ABU8JHW4_DICCH</name>
<comment type="caution">
    <text evidence="2">The sequence shown here is derived from an EMBL/GenBank/DDBJ whole genome shotgun (WGS) entry which is preliminary data.</text>
</comment>
<dbReference type="RefSeq" id="WP_336729079.1">
    <property type="nucleotide sequence ID" value="NZ_JBBBOO010000003.1"/>
</dbReference>
<keyword evidence="1" id="KW-0175">Coiled coil</keyword>